<dbReference type="AlphaFoldDB" id="A0A2I0B331"/>
<feature type="domain" description="RanBP2-type" evidence="5">
    <location>
        <begin position="354"/>
        <end position="383"/>
    </location>
</feature>
<feature type="domain" description="RanBP2-type" evidence="5">
    <location>
        <begin position="321"/>
        <end position="350"/>
    </location>
</feature>
<name>A0A2I0B331_9ASPA</name>
<dbReference type="PANTHER" id="PTHR23111:SF40">
    <property type="entry name" value="RNA-BINDING PROTEIN INVOLVED IN HETEROCHROMATIN ASSEMBLY-RELATED"/>
    <property type="match status" value="1"/>
</dbReference>
<protein>
    <submittedName>
        <fullName evidence="6">Zinc finger protein VAR3, chloroplastic</fullName>
        <ecNumber evidence="6">2.7.7.7</ecNumber>
    </submittedName>
</protein>
<dbReference type="GO" id="GO:0005737">
    <property type="term" value="C:cytoplasm"/>
    <property type="evidence" value="ECO:0007669"/>
    <property type="project" value="TreeGrafter"/>
</dbReference>
<dbReference type="Pfam" id="PF20864">
    <property type="entry name" value="Zn_ribbon_TEX13"/>
    <property type="match status" value="1"/>
</dbReference>
<dbReference type="PROSITE" id="PS50199">
    <property type="entry name" value="ZF_RANBP2_2"/>
    <property type="match status" value="3"/>
</dbReference>
<evidence type="ECO:0000256" key="3">
    <source>
        <dbReference type="ARBA" id="ARBA00022833"/>
    </source>
</evidence>
<dbReference type="Gene3D" id="4.10.1060.10">
    <property type="entry name" value="Zinc finger, RanBP2-type"/>
    <property type="match status" value="3"/>
</dbReference>
<dbReference type="EMBL" id="KZ451919">
    <property type="protein sequence ID" value="PKA62186.1"/>
    <property type="molecule type" value="Genomic_DNA"/>
</dbReference>
<dbReference type="PANTHER" id="PTHR23111">
    <property type="entry name" value="ZINC FINGER PROTEIN"/>
    <property type="match status" value="1"/>
</dbReference>
<feature type="domain" description="RanBP2-type" evidence="5">
    <location>
        <begin position="282"/>
        <end position="311"/>
    </location>
</feature>
<organism evidence="6 7">
    <name type="scientific">Apostasia shenzhenica</name>
    <dbReference type="NCBI Taxonomy" id="1088818"/>
    <lineage>
        <taxon>Eukaryota</taxon>
        <taxon>Viridiplantae</taxon>
        <taxon>Streptophyta</taxon>
        <taxon>Embryophyta</taxon>
        <taxon>Tracheophyta</taxon>
        <taxon>Spermatophyta</taxon>
        <taxon>Magnoliopsida</taxon>
        <taxon>Liliopsida</taxon>
        <taxon>Asparagales</taxon>
        <taxon>Orchidaceae</taxon>
        <taxon>Apostasioideae</taxon>
        <taxon>Apostasia</taxon>
    </lineage>
</organism>
<dbReference type="PROSITE" id="PS01358">
    <property type="entry name" value="ZF_RANBP2_1"/>
    <property type="match status" value="2"/>
</dbReference>
<gene>
    <name evidence="6" type="primary">VAR3</name>
    <name evidence="6" type="ORF">AXF42_Ash015070</name>
</gene>
<keyword evidence="2 4" id="KW-0863">Zinc-finger</keyword>
<evidence type="ECO:0000256" key="4">
    <source>
        <dbReference type="PROSITE-ProRule" id="PRU00322"/>
    </source>
</evidence>
<sequence>MASSKLLELSFSFLGFHRRTSLVAFSLPLLPDSLRGSPVARFNGRQFSASSAAFFEGAAAPSAAHPWPEWDLFVEKIRTKGYFEVSSSHVADDGEGTTAANPLIGGGKGATMDLNKLKNACLKFARDRFDILRHLPKEDIRAVVDCGCPNLLRKAVNSAKRLRAFLRLDEAEVCSACNLRESCDRAYLVLHEEGGARTVDLMRILLNYAVNPIALLGEENPPVKVPVQESARKLLSEFIKLSDTAIDPALAKPVLNFSSPKEPSSTSNATLSNKNSRNVEMKKGDWLCPNCNFLNFARNVRCLECKEFRPKPVDRIDVEMKLGDWTCPKCNFMNFARNRKCFACMELRPKRVLNPGEWECPKCDFVNFSRNEVCRKCNEERPSDVGSASKDHIWRKPRKKVKDLMFGDNEEDEEEEDVLRLRLGKKT</sequence>
<dbReference type="InterPro" id="IPR036443">
    <property type="entry name" value="Znf_RanBP2_sf"/>
</dbReference>
<reference evidence="6 7" key="1">
    <citation type="journal article" date="2017" name="Nature">
        <title>The Apostasia genome and the evolution of orchids.</title>
        <authorList>
            <person name="Zhang G.Q."/>
            <person name="Liu K.W."/>
            <person name="Li Z."/>
            <person name="Lohaus R."/>
            <person name="Hsiao Y.Y."/>
            <person name="Niu S.C."/>
            <person name="Wang J.Y."/>
            <person name="Lin Y.C."/>
            <person name="Xu Q."/>
            <person name="Chen L.J."/>
            <person name="Yoshida K."/>
            <person name="Fujiwara S."/>
            <person name="Wang Z.W."/>
            <person name="Zhang Y.Q."/>
            <person name="Mitsuda N."/>
            <person name="Wang M."/>
            <person name="Liu G.H."/>
            <person name="Pecoraro L."/>
            <person name="Huang H.X."/>
            <person name="Xiao X.J."/>
            <person name="Lin M."/>
            <person name="Wu X.Y."/>
            <person name="Wu W.L."/>
            <person name="Chen Y.Y."/>
            <person name="Chang S.B."/>
            <person name="Sakamoto S."/>
            <person name="Ohme-Takagi M."/>
            <person name="Yagi M."/>
            <person name="Zeng S.J."/>
            <person name="Shen C.Y."/>
            <person name="Yeh C.M."/>
            <person name="Luo Y.B."/>
            <person name="Tsai W.C."/>
            <person name="Van de Peer Y."/>
            <person name="Liu Z.J."/>
        </authorList>
    </citation>
    <scope>NUCLEOTIDE SEQUENCE [LARGE SCALE GENOMIC DNA]</scope>
    <source>
        <strain evidence="7">cv. Shenzhen</strain>
        <tissue evidence="6">Stem</tissue>
    </source>
</reference>
<evidence type="ECO:0000313" key="6">
    <source>
        <dbReference type="EMBL" id="PKA62186.1"/>
    </source>
</evidence>
<keyword evidence="6" id="KW-0808">Transferase</keyword>
<keyword evidence="6" id="KW-0548">Nucleotidyltransferase</keyword>
<dbReference type="SMART" id="SM00547">
    <property type="entry name" value="ZnF_RBZ"/>
    <property type="match status" value="3"/>
</dbReference>
<dbReference type="STRING" id="1088818.A0A2I0B331"/>
<keyword evidence="1" id="KW-0479">Metal-binding</keyword>
<keyword evidence="7" id="KW-1185">Reference proteome</keyword>
<dbReference type="EC" id="2.7.7.7" evidence="6"/>
<evidence type="ECO:0000259" key="5">
    <source>
        <dbReference type="PROSITE" id="PS50199"/>
    </source>
</evidence>
<evidence type="ECO:0000256" key="1">
    <source>
        <dbReference type="ARBA" id="ARBA00022723"/>
    </source>
</evidence>
<dbReference type="InterPro" id="IPR001876">
    <property type="entry name" value="Znf_RanBP2"/>
</dbReference>
<dbReference type="GO" id="GO:0003729">
    <property type="term" value="F:mRNA binding"/>
    <property type="evidence" value="ECO:0007669"/>
    <property type="project" value="TreeGrafter"/>
</dbReference>
<dbReference type="Proteomes" id="UP000236161">
    <property type="component" value="Unassembled WGS sequence"/>
</dbReference>
<dbReference type="GO" id="GO:0003887">
    <property type="term" value="F:DNA-directed DNA polymerase activity"/>
    <property type="evidence" value="ECO:0007669"/>
    <property type="project" value="UniProtKB-EC"/>
</dbReference>
<dbReference type="Pfam" id="PF00641">
    <property type="entry name" value="Zn_ribbon_RanBP"/>
    <property type="match status" value="2"/>
</dbReference>
<evidence type="ECO:0000313" key="7">
    <source>
        <dbReference type="Proteomes" id="UP000236161"/>
    </source>
</evidence>
<accession>A0A2I0B331</accession>
<dbReference type="SUPFAM" id="SSF90209">
    <property type="entry name" value="Ran binding protein zinc finger-like"/>
    <property type="match status" value="3"/>
</dbReference>
<dbReference type="GO" id="GO:0008270">
    <property type="term" value="F:zinc ion binding"/>
    <property type="evidence" value="ECO:0007669"/>
    <property type="project" value="UniProtKB-KW"/>
</dbReference>
<keyword evidence="3" id="KW-0862">Zinc</keyword>
<dbReference type="OrthoDB" id="448399at2759"/>
<proteinExistence type="predicted"/>
<evidence type="ECO:0000256" key="2">
    <source>
        <dbReference type="ARBA" id="ARBA00022771"/>
    </source>
</evidence>
<dbReference type="InterPro" id="IPR049534">
    <property type="entry name" value="TEX13A/C/D_Znf"/>
</dbReference>